<dbReference type="RefSeq" id="WP_035259667.1">
    <property type="nucleotide sequence ID" value="NZ_JFKE01000004.1"/>
</dbReference>
<dbReference type="PANTHER" id="PTHR37816:SF3">
    <property type="entry name" value="MODULATES DNA TOPOLOGY"/>
    <property type="match status" value="1"/>
</dbReference>
<dbReference type="InterPro" id="IPR027417">
    <property type="entry name" value="P-loop_NTPase"/>
</dbReference>
<dbReference type="SUPFAM" id="SSF52540">
    <property type="entry name" value="P-loop containing nucleoside triphosphate hydrolases"/>
    <property type="match status" value="1"/>
</dbReference>
<dbReference type="OrthoDB" id="7210594at2"/>
<name>A0A037ZKD5_9RHOB</name>
<evidence type="ECO:0000313" key="2">
    <source>
        <dbReference type="Proteomes" id="UP000026249"/>
    </source>
</evidence>
<dbReference type="PANTHER" id="PTHR37816">
    <property type="entry name" value="YALI0E33011P"/>
    <property type="match status" value="1"/>
</dbReference>
<comment type="caution">
    <text evidence="1">The sequence shown here is derived from an EMBL/GenBank/DDBJ whole genome shotgun (WGS) entry which is preliminary data.</text>
</comment>
<accession>A0A037ZKD5</accession>
<dbReference type="Gene3D" id="3.40.50.300">
    <property type="entry name" value="P-loop containing nucleotide triphosphate hydrolases"/>
    <property type="match status" value="1"/>
</dbReference>
<sequence length="181" mass="21011">MQRVMIIGQPGSGKSTLARALGQAARLPVIHIDHIHWKPGWQERARAEKTAMCLEAQARPEWVFEGGHSTTWADRAARADTVIWLDLPLWLRGWRVLKRTLRYYGRTRPDLPENCPEQFSWEFYRFIWTTRQSWQVKAQALVDGLGPDKTVYHLQSPRQVRAFMANMRTALAQGNLGRPHR</sequence>
<reference evidence="1 2" key="1">
    <citation type="submission" date="2014-03" db="EMBL/GenBank/DDBJ databases">
        <title>Draft Genome Sequence of Actibacterium mucosum KCTC 23349, a Marine Alphaproteobacterium with Complex Ionic Requirements Isolated from Mediterranean Seawater at Malvarrosa Beach, Valencia, Spain.</title>
        <authorList>
            <person name="Arahal D.R."/>
            <person name="Shao Z."/>
            <person name="Lai Q."/>
            <person name="Pujalte M.J."/>
        </authorList>
    </citation>
    <scope>NUCLEOTIDE SEQUENCE [LARGE SCALE GENOMIC DNA]</scope>
    <source>
        <strain evidence="1 2">KCTC 23349</strain>
    </source>
</reference>
<proteinExistence type="predicted"/>
<gene>
    <name evidence="1" type="ORF">ACMU_11345</name>
</gene>
<dbReference type="EMBL" id="JFKE01000004">
    <property type="protein sequence ID" value="KAJ55286.1"/>
    <property type="molecule type" value="Genomic_DNA"/>
</dbReference>
<organism evidence="1 2">
    <name type="scientific">Actibacterium mucosum KCTC 23349</name>
    <dbReference type="NCBI Taxonomy" id="1454373"/>
    <lineage>
        <taxon>Bacteria</taxon>
        <taxon>Pseudomonadati</taxon>
        <taxon>Pseudomonadota</taxon>
        <taxon>Alphaproteobacteria</taxon>
        <taxon>Rhodobacterales</taxon>
        <taxon>Roseobacteraceae</taxon>
        <taxon>Actibacterium</taxon>
    </lineage>
</organism>
<keyword evidence="2" id="KW-1185">Reference proteome</keyword>
<protein>
    <submittedName>
        <fullName evidence="1">ATPase AAA</fullName>
    </submittedName>
</protein>
<dbReference type="STRING" id="1454373.ACMU_11345"/>
<evidence type="ECO:0000313" key="1">
    <source>
        <dbReference type="EMBL" id="KAJ55286.1"/>
    </source>
</evidence>
<dbReference type="AlphaFoldDB" id="A0A037ZKD5"/>
<dbReference type="InterPro" id="IPR052922">
    <property type="entry name" value="Cytidylate_Kinase-2"/>
</dbReference>
<dbReference type="Proteomes" id="UP000026249">
    <property type="component" value="Unassembled WGS sequence"/>
</dbReference>